<evidence type="ECO:0000313" key="1">
    <source>
        <dbReference type="EMBL" id="CAA9308311.1"/>
    </source>
</evidence>
<accession>A0A6J4KLM1</accession>
<name>A0A6J4KLM1_9CYAN</name>
<organism evidence="1">
    <name type="scientific">uncultured Leptolyngbya sp</name>
    <dbReference type="NCBI Taxonomy" id="332963"/>
    <lineage>
        <taxon>Bacteria</taxon>
        <taxon>Bacillati</taxon>
        <taxon>Cyanobacteriota</taxon>
        <taxon>Cyanophyceae</taxon>
        <taxon>Leptolyngbyales</taxon>
        <taxon>Leptolyngbyaceae</taxon>
        <taxon>Leptolyngbya group</taxon>
        <taxon>Leptolyngbya</taxon>
        <taxon>environmental samples</taxon>
    </lineage>
</organism>
<gene>
    <name evidence="1" type="ORF">AVDCRST_MAG94-804</name>
</gene>
<feature type="non-terminal residue" evidence="1">
    <location>
        <position position="1"/>
    </location>
</feature>
<protein>
    <submittedName>
        <fullName evidence="1">Uncharacterized protein</fullName>
    </submittedName>
</protein>
<proteinExistence type="predicted"/>
<dbReference type="EMBL" id="CADCTY010000273">
    <property type="protein sequence ID" value="CAA9308311.1"/>
    <property type="molecule type" value="Genomic_DNA"/>
</dbReference>
<feature type="non-terminal residue" evidence="1">
    <location>
        <position position="53"/>
    </location>
</feature>
<reference evidence="1" key="1">
    <citation type="submission" date="2020-02" db="EMBL/GenBank/DDBJ databases">
        <authorList>
            <person name="Meier V. D."/>
        </authorList>
    </citation>
    <scope>NUCLEOTIDE SEQUENCE</scope>
    <source>
        <strain evidence="1">AVDCRST_MAG94</strain>
    </source>
</reference>
<dbReference type="AlphaFoldDB" id="A0A6J4KLM1"/>
<sequence length="53" mass="5855">CQSGTATASRPLRAAHRKLKIGLTEASFQPIRERCKRCPIHLTEDALTPHSLS</sequence>